<dbReference type="Ensembl" id="ENSMFAT00000090142.1">
    <property type="protein sequence ID" value="ENSMFAP00000049153.1"/>
    <property type="gene ID" value="ENSMFAG00000050220.1"/>
</dbReference>
<dbReference type="GO" id="GO:0032281">
    <property type="term" value="C:AMPA glutamate receptor complex"/>
    <property type="evidence" value="ECO:0007669"/>
    <property type="project" value="TreeGrafter"/>
</dbReference>
<evidence type="ECO:0000256" key="4">
    <source>
        <dbReference type="ARBA" id="ARBA00023136"/>
    </source>
</evidence>
<accession>A0A7N9CAY4</accession>
<dbReference type="PANTHER" id="PTHR31774">
    <property type="entry name" value="PROTEIN SHISA-9-RELATED"/>
    <property type="match status" value="1"/>
</dbReference>
<keyword evidence="7" id="KW-0732">Signal</keyword>
<name>A0A7N9CAY4_MACFA</name>
<feature type="transmembrane region" description="Helical" evidence="6">
    <location>
        <begin position="140"/>
        <end position="162"/>
    </location>
</feature>
<feature type="compositionally biased region" description="Pro residues" evidence="5">
    <location>
        <begin position="187"/>
        <end position="196"/>
    </location>
</feature>
<feature type="compositionally biased region" description="Low complexity" evidence="5">
    <location>
        <begin position="421"/>
        <end position="439"/>
    </location>
</feature>
<dbReference type="PANTHER" id="PTHR31774:SF14">
    <property type="entry name" value="PROTEIN SHISA-8"/>
    <property type="match status" value="1"/>
</dbReference>
<evidence type="ECO:0000256" key="3">
    <source>
        <dbReference type="ARBA" id="ARBA00022989"/>
    </source>
</evidence>
<feature type="compositionally biased region" description="Basic and acidic residues" evidence="5">
    <location>
        <begin position="122"/>
        <end position="135"/>
    </location>
</feature>
<feature type="region of interest" description="Disordered" evidence="5">
    <location>
        <begin position="458"/>
        <end position="525"/>
    </location>
</feature>
<keyword evidence="4 6" id="KW-0472">Membrane</keyword>
<evidence type="ECO:0000259" key="8">
    <source>
        <dbReference type="Pfam" id="PF13908"/>
    </source>
</evidence>
<evidence type="ECO:0000256" key="7">
    <source>
        <dbReference type="SAM" id="SignalP"/>
    </source>
</evidence>
<evidence type="ECO:0000313" key="9">
    <source>
        <dbReference type="Ensembl" id="ENSMFAP00000049153.1"/>
    </source>
</evidence>
<reference evidence="9" key="2">
    <citation type="submission" date="2025-08" db="UniProtKB">
        <authorList>
            <consortium name="Ensembl"/>
        </authorList>
    </citation>
    <scope>IDENTIFICATION</scope>
</reference>
<dbReference type="InterPro" id="IPR053891">
    <property type="entry name" value="Shisa_N"/>
</dbReference>
<dbReference type="AlphaFoldDB" id="A0A7N9CAY4"/>
<reference evidence="9 10" key="1">
    <citation type="submission" date="2013-03" db="EMBL/GenBank/DDBJ databases">
        <authorList>
            <person name="Warren W."/>
            <person name="Wilson R.K."/>
        </authorList>
    </citation>
    <scope>NUCLEOTIDE SEQUENCE</scope>
</reference>
<protein>
    <submittedName>
        <fullName evidence="9">Shisa family member 8</fullName>
    </submittedName>
</protein>
<feature type="signal peptide" evidence="7">
    <location>
        <begin position="1"/>
        <end position="38"/>
    </location>
</feature>
<dbReference type="GO" id="GO:0032591">
    <property type="term" value="C:dendritic spine membrane"/>
    <property type="evidence" value="ECO:0007669"/>
    <property type="project" value="TreeGrafter"/>
</dbReference>
<dbReference type="GeneTree" id="ENSGT00940000163233"/>
<sequence>MARAGARGLLGGRLPPGLRLALALQLALLLARPPSGRAGAPEAQGPATPGTTARRGDRCRGYYDVMGQWDPPFNCSSGAYSFCCGTCGYRFCCHDGPRRLDQSRCSNYDTPAWVQTGRPPARARDTAAPRDPGRERSHTAVYAVCGVAALLVLAGIGARLGLERAHSPRARRTVTRALTELLKQPGPQEPLPPSLGPPLGGCVQVQMGDGLPRGSPHNSSGAGGCREDRLGSQPRRENGPPGSHRTASGRGLRRGDSEGGVTRGIGPSRVSLLAPDKKRLNKAPLGSAALGPPRGPRLQGGCSLTLQPDYAKYATFKAAALKAAGEWRVRAAPGHPGAIAQGLRGAGPQLPAPNSQFRAPAARPIGSRAPAGSRPGPPRPRPGLQPGPLSGPELGCSARHDSSLPCPRRGRPAGLLPAFSRPRAVPAANPGGGPASRPGLACAPGRLPWAPPGYAPLLRGAPMPPGQPVARPGPPRSATRWLRPSRYLGGPVTRPGASSAWRRCPRPSARTPPAFTAARAAGPGT</sequence>
<feature type="compositionally biased region" description="Low complexity" evidence="5">
    <location>
        <begin position="386"/>
        <end position="395"/>
    </location>
</feature>
<evidence type="ECO:0000256" key="6">
    <source>
        <dbReference type="SAM" id="Phobius"/>
    </source>
</evidence>
<dbReference type="GO" id="GO:0048172">
    <property type="term" value="P:regulation of short-term neuronal synaptic plasticity"/>
    <property type="evidence" value="ECO:0007669"/>
    <property type="project" value="TreeGrafter"/>
</dbReference>
<feature type="region of interest" description="Disordered" evidence="5">
    <location>
        <begin position="338"/>
        <end position="439"/>
    </location>
</feature>
<dbReference type="GO" id="GO:0014069">
    <property type="term" value="C:postsynaptic density"/>
    <property type="evidence" value="ECO:0007669"/>
    <property type="project" value="TreeGrafter"/>
</dbReference>
<feature type="region of interest" description="Disordered" evidence="5">
    <location>
        <begin position="182"/>
        <end position="277"/>
    </location>
</feature>
<reference evidence="9" key="3">
    <citation type="submission" date="2025-09" db="UniProtKB">
        <authorList>
            <consortium name="Ensembl"/>
        </authorList>
    </citation>
    <scope>IDENTIFICATION</scope>
</reference>
<dbReference type="Proteomes" id="UP000233100">
    <property type="component" value="Chromosome 10"/>
</dbReference>
<keyword evidence="3 6" id="KW-1133">Transmembrane helix</keyword>
<evidence type="ECO:0000256" key="2">
    <source>
        <dbReference type="ARBA" id="ARBA00022692"/>
    </source>
</evidence>
<dbReference type="GO" id="GO:0045211">
    <property type="term" value="C:postsynaptic membrane"/>
    <property type="evidence" value="ECO:0007669"/>
    <property type="project" value="TreeGrafter"/>
</dbReference>
<feature type="compositionally biased region" description="Pro residues" evidence="5">
    <location>
        <begin position="375"/>
        <end position="385"/>
    </location>
</feature>
<proteinExistence type="predicted"/>
<evidence type="ECO:0000256" key="1">
    <source>
        <dbReference type="ARBA" id="ARBA00004370"/>
    </source>
</evidence>
<keyword evidence="10" id="KW-1185">Reference proteome</keyword>
<organism evidence="9 10">
    <name type="scientific">Macaca fascicularis</name>
    <name type="common">Crab-eating macaque</name>
    <name type="synonym">Cynomolgus monkey</name>
    <dbReference type="NCBI Taxonomy" id="9541"/>
    <lineage>
        <taxon>Eukaryota</taxon>
        <taxon>Metazoa</taxon>
        <taxon>Chordata</taxon>
        <taxon>Craniata</taxon>
        <taxon>Vertebrata</taxon>
        <taxon>Euteleostomi</taxon>
        <taxon>Mammalia</taxon>
        <taxon>Eutheria</taxon>
        <taxon>Euarchontoglires</taxon>
        <taxon>Primates</taxon>
        <taxon>Haplorrhini</taxon>
        <taxon>Catarrhini</taxon>
        <taxon>Cercopithecidae</taxon>
        <taxon>Cercopithecinae</taxon>
        <taxon>Macaca</taxon>
    </lineage>
</organism>
<feature type="compositionally biased region" description="Low complexity" evidence="5">
    <location>
        <begin position="506"/>
        <end position="525"/>
    </location>
</feature>
<evidence type="ECO:0000256" key="5">
    <source>
        <dbReference type="SAM" id="MobiDB-lite"/>
    </source>
</evidence>
<feature type="chain" id="PRO_5031427850" evidence="7">
    <location>
        <begin position="39"/>
        <end position="525"/>
    </location>
</feature>
<comment type="subcellular location">
    <subcellularLocation>
        <location evidence="1">Membrane</location>
    </subcellularLocation>
</comment>
<feature type="domain" description="Shisa N-terminal" evidence="8">
    <location>
        <begin position="56"/>
        <end position="107"/>
    </location>
</feature>
<feature type="compositionally biased region" description="Basic and acidic residues" evidence="5">
    <location>
        <begin position="225"/>
        <end position="238"/>
    </location>
</feature>
<dbReference type="InterPro" id="IPR026910">
    <property type="entry name" value="Shisa"/>
</dbReference>
<gene>
    <name evidence="9" type="primary">SHISA8</name>
</gene>
<keyword evidence="2 6" id="KW-0812">Transmembrane</keyword>
<evidence type="ECO:0000313" key="10">
    <source>
        <dbReference type="Proteomes" id="UP000233100"/>
    </source>
</evidence>
<dbReference type="Pfam" id="PF13908">
    <property type="entry name" value="Shisa_N"/>
    <property type="match status" value="1"/>
</dbReference>
<feature type="region of interest" description="Disordered" evidence="5">
    <location>
        <begin position="116"/>
        <end position="135"/>
    </location>
</feature>
<feature type="compositionally biased region" description="Pro residues" evidence="5">
    <location>
        <begin position="462"/>
        <end position="475"/>
    </location>
</feature>